<protein>
    <submittedName>
        <fullName evidence="1">Uncharacterized protein</fullName>
    </submittedName>
</protein>
<comment type="caution">
    <text evidence="1">The sequence shown here is derived from an EMBL/GenBank/DDBJ whole genome shotgun (WGS) entry which is preliminary data.</text>
</comment>
<keyword evidence="2" id="KW-1185">Reference proteome</keyword>
<evidence type="ECO:0000313" key="1">
    <source>
        <dbReference type="EMBL" id="KAG5572158.1"/>
    </source>
</evidence>
<dbReference type="EMBL" id="JACXVP010000012">
    <property type="protein sequence ID" value="KAG5572158.1"/>
    <property type="molecule type" value="Genomic_DNA"/>
</dbReference>
<gene>
    <name evidence="1" type="ORF">H5410_061924</name>
</gene>
<evidence type="ECO:0000313" key="2">
    <source>
        <dbReference type="Proteomes" id="UP000824120"/>
    </source>
</evidence>
<organism evidence="1 2">
    <name type="scientific">Solanum commersonii</name>
    <name type="common">Commerson's wild potato</name>
    <name type="synonym">Commerson's nightshade</name>
    <dbReference type="NCBI Taxonomy" id="4109"/>
    <lineage>
        <taxon>Eukaryota</taxon>
        <taxon>Viridiplantae</taxon>
        <taxon>Streptophyta</taxon>
        <taxon>Embryophyta</taxon>
        <taxon>Tracheophyta</taxon>
        <taxon>Spermatophyta</taxon>
        <taxon>Magnoliopsida</taxon>
        <taxon>eudicotyledons</taxon>
        <taxon>Gunneridae</taxon>
        <taxon>Pentapetalae</taxon>
        <taxon>asterids</taxon>
        <taxon>lamiids</taxon>
        <taxon>Solanales</taxon>
        <taxon>Solanaceae</taxon>
        <taxon>Solanoideae</taxon>
        <taxon>Solaneae</taxon>
        <taxon>Solanum</taxon>
    </lineage>
</organism>
<dbReference type="Proteomes" id="UP000824120">
    <property type="component" value="Chromosome 12"/>
</dbReference>
<reference evidence="1 2" key="1">
    <citation type="submission" date="2020-09" db="EMBL/GenBank/DDBJ databases">
        <title>De no assembly of potato wild relative species, Solanum commersonii.</title>
        <authorList>
            <person name="Cho K."/>
        </authorList>
    </citation>
    <scope>NUCLEOTIDE SEQUENCE [LARGE SCALE GENOMIC DNA]</scope>
    <source>
        <strain evidence="1">LZ3.2</strain>
        <tissue evidence="1">Leaf</tissue>
    </source>
</reference>
<accession>A0A9J5WB37</accession>
<dbReference type="AlphaFoldDB" id="A0A9J5WB37"/>
<sequence>MGGEFNVILRDEEKLGGLFVVQLKQTLEEWWKADYTTKLKPILKVVLDFIIWQLWKRRNVIKHDRSMSRQSILLEILRNVYLFTRYRCPQLKDIPKSWPLIVKFLEGYTRLIVRWLHPLEVNSKEILINSMAFCVIDEYGKMIHVE</sequence>
<name>A0A9J5WB37_SOLCO</name>
<proteinExistence type="predicted"/>